<evidence type="ECO:0000259" key="2">
    <source>
        <dbReference type="Pfam" id="PF01370"/>
    </source>
</evidence>
<evidence type="ECO:0000313" key="4">
    <source>
        <dbReference type="Proteomes" id="UP000824166"/>
    </source>
</evidence>
<gene>
    <name evidence="3" type="ORF">KSW38_20555</name>
</gene>
<reference evidence="3 4" key="1">
    <citation type="submission" date="2021-06" db="EMBL/GenBank/DDBJ databases">
        <authorList>
            <person name="Jeong J.W."/>
        </authorList>
    </citation>
    <scope>NUCLEOTIDE SEQUENCE [LARGE SCALE GENOMIC DNA]</scope>
    <source>
        <strain evidence="3 4">MMS21-TAE1-1</strain>
    </source>
</reference>
<dbReference type="CDD" id="cd08946">
    <property type="entry name" value="SDR_e"/>
    <property type="match status" value="1"/>
</dbReference>
<organism evidence="3 4">
    <name type="scientific">Paenarthrobacter aromaticivorans</name>
    <dbReference type="NCBI Taxonomy" id="2849150"/>
    <lineage>
        <taxon>Bacteria</taxon>
        <taxon>Bacillati</taxon>
        <taxon>Actinomycetota</taxon>
        <taxon>Actinomycetes</taxon>
        <taxon>Micrococcales</taxon>
        <taxon>Micrococcaceae</taxon>
        <taxon>Paenarthrobacter</taxon>
    </lineage>
</organism>
<dbReference type="EMBL" id="JAHOPC010000017">
    <property type="protein sequence ID" value="MBU8868688.1"/>
    <property type="molecule type" value="Genomic_DNA"/>
</dbReference>
<name>A0ABS6ICS9_9MICC</name>
<dbReference type="Proteomes" id="UP000824166">
    <property type="component" value="Unassembled WGS sequence"/>
</dbReference>
<evidence type="ECO:0000313" key="3">
    <source>
        <dbReference type="EMBL" id="MBU8868688.1"/>
    </source>
</evidence>
<dbReference type="PANTHER" id="PTHR43103:SF6">
    <property type="entry name" value="PUTATIVE-RELATED"/>
    <property type="match status" value="1"/>
</dbReference>
<sequence length="332" mass="35186">MSRIFVTGGSGRLGRSVVAGLAQAGHEVVSVDRDAIPAEQLPTGAVQRTADLLAPGEAERLLRETNPDAVIHLAAIAVPFSAPEEVIFSTNTRLAYAVISAATDAGIPKIITASSPTALGYGSPAGWLPPSFPLDEQTPPKPWNAYALSKLIAEQTVQMFAAAQGDKIRYAAFRPCFVISPEEWQGAPTQQGHTVRERLADPALSAPALFNYVDARDVADFLDVLLEKMDAIPNGQVFFVGAKDALATAPLAELFPRFLPGSGPLTEHLSGTSPAFSIGKARDLLGWEPKRSWRTELTPPYESADSAASEQALLNDENHAGLVPAGATKETP</sequence>
<keyword evidence="4" id="KW-1185">Reference proteome</keyword>
<dbReference type="Pfam" id="PF01370">
    <property type="entry name" value="Epimerase"/>
    <property type="match status" value="1"/>
</dbReference>
<protein>
    <submittedName>
        <fullName evidence="3">NAD(P)-dependent oxidoreductase</fullName>
    </submittedName>
</protein>
<feature type="domain" description="NAD-dependent epimerase/dehydratase" evidence="2">
    <location>
        <begin position="4"/>
        <end position="241"/>
    </location>
</feature>
<comment type="caution">
    <text evidence="3">The sequence shown here is derived from an EMBL/GenBank/DDBJ whole genome shotgun (WGS) entry which is preliminary data.</text>
</comment>
<dbReference type="InterPro" id="IPR001509">
    <property type="entry name" value="Epimerase_deHydtase"/>
</dbReference>
<feature type="region of interest" description="Disordered" evidence="1">
    <location>
        <begin position="296"/>
        <end position="332"/>
    </location>
</feature>
<accession>A0ABS6ICS9</accession>
<evidence type="ECO:0000256" key="1">
    <source>
        <dbReference type="SAM" id="MobiDB-lite"/>
    </source>
</evidence>
<proteinExistence type="predicted"/>
<dbReference type="PANTHER" id="PTHR43103">
    <property type="entry name" value="NUCLEOSIDE-DIPHOSPHATE-SUGAR EPIMERASE"/>
    <property type="match status" value="1"/>
</dbReference>
<dbReference type="RefSeq" id="WP_216926811.1">
    <property type="nucleotide sequence ID" value="NZ_JAHOPC010000017.1"/>
</dbReference>